<dbReference type="AlphaFoldDB" id="A0A2X3K1F5"/>
<sequence length="31" mass="3611">MPNGWMQYPTGAHFDIDTLRMEMTSFSEFGL</sequence>
<keyword evidence="1" id="KW-0560">Oxidoreductase</keyword>
<dbReference type="GO" id="GO:0016491">
    <property type="term" value="F:oxidoreductase activity"/>
    <property type="evidence" value="ECO:0007669"/>
    <property type="project" value="UniProtKB-KW"/>
</dbReference>
<proteinExistence type="predicted"/>
<dbReference type="EC" id="1.10.3.-" evidence="1"/>
<name>A0A2X3K1F5_ECOLX</name>
<reference evidence="1 2" key="1">
    <citation type="submission" date="2018-06" db="EMBL/GenBank/DDBJ databases">
        <authorList>
            <consortium name="Pathogen Informatics"/>
            <person name="Doyle S."/>
        </authorList>
    </citation>
    <scope>NUCLEOTIDE SEQUENCE [LARGE SCALE GENOMIC DNA]</scope>
    <source>
        <strain evidence="1 2">NCTC8009</strain>
    </source>
</reference>
<dbReference type="EMBL" id="UARW01000010">
    <property type="protein sequence ID" value="SQD05257.1"/>
    <property type="molecule type" value="Genomic_DNA"/>
</dbReference>
<dbReference type="Proteomes" id="UP000250991">
    <property type="component" value="Unassembled WGS sequence"/>
</dbReference>
<protein>
    <submittedName>
        <fullName evidence="1">Cytochrome bd-II oxidase subunit I</fullName>
        <ecNumber evidence="1">1.10.3.-</ecNumber>
    </submittedName>
</protein>
<evidence type="ECO:0000313" key="2">
    <source>
        <dbReference type="Proteomes" id="UP000250991"/>
    </source>
</evidence>
<evidence type="ECO:0000313" key="1">
    <source>
        <dbReference type="EMBL" id="SQD05257.1"/>
    </source>
</evidence>
<accession>A0A2X3K1F5</accession>
<organism evidence="1 2">
    <name type="scientific">Escherichia coli</name>
    <dbReference type="NCBI Taxonomy" id="562"/>
    <lineage>
        <taxon>Bacteria</taxon>
        <taxon>Pseudomonadati</taxon>
        <taxon>Pseudomonadota</taxon>
        <taxon>Gammaproteobacteria</taxon>
        <taxon>Enterobacterales</taxon>
        <taxon>Enterobacteriaceae</taxon>
        <taxon>Escherichia</taxon>
    </lineage>
</organism>
<gene>
    <name evidence="1" type="primary">appC_3</name>
    <name evidence="1" type="ORF">NCTC8009_05812</name>
</gene>